<reference evidence="1 2" key="1">
    <citation type="submission" date="2017-10" db="EMBL/GenBank/DDBJ databases">
        <title>Whole genome sequencing of members of genus Pseudoxanthomonas.</title>
        <authorList>
            <person name="Kumar S."/>
            <person name="Bansal K."/>
            <person name="Kaur A."/>
            <person name="Patil P."/>
            <person name="Sharma S."/>
            <person name="Patil P.B."/>
        </authorList>
    </citation>
    <scope>NUCLEOTIDE SEQUENCE [LARGE SCALE GENOMIC DNA]</scope>
    <source>
        <strain evidence="1 2">DSM 17109</strain>
    </source>
</reference>
<comment type="caution">
    <text evidence="1">The sequence shown here is derived from an EMBL/GenBank/DDBJ whole genome shotgun (WGS) entry which is preliminary data.</text>
</comment>
<proteinExistence type="predicted"/>
<organism evidence="1 2">
    <name type="scientific">Pseudoxanthomonas japonensis</name>
    <dbReference type="NCBI Taxonomy" id="69284"/>
    <lineage>
        <taxon>Bacteria</taxon>
        <taxon>Pseudomonadati</taxon>
        <taxon>Pseudomonadota</taxon>
        <taxon>Gammaproteobacteria</taxon>
        <taxon>Lysobacterales</taxon>
        <taxon>Lysobacteraceae</taxon>
        <taxon>Pseudoxanthomonas</taxon>
    </lineage>
</organism>
<evidence type="ECO:0008006" key="3">
    <source>
        <dbReference type="Google" id="ProtNLM"/>
    </source>
</evidence>
<dbReference type="RefSeq" id="WP_162336340.1">
    <property type="nucleotide sequence ID" value="NZ_JBHSRQ010000004.1"/>
</dbReference>
<accession>A0ABQ6ZL43</accession>
<keyword evidence="2" id="KW-1185">Reference proteome</keyword>
<dbReference type="Proteomes" id="UP000781710">
    <property type="component" value="Unassembled WGS sequence"/>
</dbReference>
<evidence type="ECO:0000313" key="2">
    <source>
        <dbReference type="Proteomes" id="UP000781710"/>
    </source>
</evidence>
<gene>
    <name evidence="1" type="ORF">CSC78_02490</name>
</gene>
<protein>
    <recommendedName>
        <fullName evidence="3">Methyltransferase</fullName>
    </recommendedName>
</protein>
<name>A0ABQ6ZL43_9GAMM</name>
<sequence>MLDLATLHRRACRVLPPRIDTCRVVLDVAGEAGLTALLLPLRHRHRGTIAFELSSSTRQALDACPRVFLQDACVAREGLARHGAPLAYEPWRPLPQGSSNGFITRSRDGRVRLQLDPARGLALYAWDDHRGDTFIH</sequence>
<dbReference type="EMBL" id="PDWW01000002">
    <property type="protein sequence ID" value="KAF1726987.1"/>
    <property type="molecule type" value="Genomic_DNA"/>
</dbReference>
<evidence type="ECO:0000313" key="1">
    <source>
        <dbReference type="EMBL" id="KAF1726987.1"/>
    </source>
</evidence>